<protein>
    <submittedName>
        <fullName evidence="1">Uncharacterized protein</fullName>
    </submittedName>
</protein>
<accession>A0ABZ1YZY0</accession>
<gene>
    <name evidence="1" type="ORF">OG563_05545</name>
</gene>
<organism evidence="1 2">
    <name type="scientific">Nocardia vinacea</name>
    <dbReference type="NCBI Taxonomy" id="96468"/>
    <lineage>
        <taxon>Bacteria</taxon>
        <taxon>Bacillati</taxon>
        <taxon>Actinomycetota</taxon>
        <taxon>Actinomycetes</taxon>
        <taxon>Mycobacteriales</taxon>
        <taxon>Nocardiaceae</taxon>
        <taxon>Nocardia</taxon>
    </lineage>
</organism>
<sequence>MNTPIRFSVVDVLHYFGKCPRCGYSATAAAMIQTFADGATESQLVATCGQPCGWSGPVALTTMTDARSS</sequence>
<dbReference type="Proteomes" id="UP001432062">
    <property type="component" value="Chromosome"/>
</dbReference>
<proteinExistence type="predicted"/>
<reference evidence="1" key="1">
    <citation type="submission" date="2022-10" db="EMBL/GenBank/DDBJ databases">
        <title>The complete genomes of actinobacterial strains from the NBC collection.</title>
        <authorList>
            <person name="Joergensen T.S."/>
            <person name="Alvarez Arevalo M."/>
            <person name="Sterndorff E.B."/>
            <person name="Faurdal D."/>
            <person name="Vuksanovic O."/>
            <person name="Mourched A.-S."/>
            <person name="Charusanti P."/>
            <person name="Shaw S."/>
            <person name="Blin K."/>
            <person name="Weber T."/>
        </authorList>
    </citation>
    <scope>NUCLEOTIDE SEQUENCE</scope>
    <source>
        <strain evidence="1">NBC_01482</strain>
    </source>
</reference>
<evidence type="ECO:0000313" key="1">
    <source>
        <dbReference type="EMBL" id="WUV47696.1"/>
    </source>
</evidence>
<name>A0ABZ1YZY0_9NOCA</name>
<evidence type="ECO:0000313" key="2">
    <source>
        <dbReference type="Proteomes" id="UP001432062"/>
    </source>
</evidence>
<keyword evidence="2" id="KW-1185">Reference proteome</keyword>
<dbReference type="RefSeq" id="WP_040700338.1">
    <property type="nucleotide sequence ID" value="NZ_CP109149.1"/>
</dbReference>
<dbReference type="EMBL" id="CP109441">
    <property type="protein sequence ID" value="WUV47696.1"/>
    <property type="molecule type" value="Genomic_DNA"/>
</dbReference>